<dbReference type="GO" id="GO:0034440">
    <property type="term" value="P:lipid oxidation"/>
    <property type="evidence" value="ECO:0007669"/>
    <property type="project" value="InterPro"/>
</dbReference>
<evidence type="ECO:0000313" key="7">
    <source>
        <dbReference type="EMBL" id="KAJ9617206.1"/>
    </source>
</evidence>
<dbReference type="GO" id="GO:0046872">
    <property type="term" value="F:metal ion binding"/>
    <property type="evidence" value="ECO:0007669"/>
    <property type="project" value="UniProtKB-KW"/>
</dbReference>
<proteinExistence type="predicted"/>
<evidence type="ECO:0000256" key="3">
    <source>
        <dbReference type="ARBA" id="ARBA00022964"/>
    </source>
</evidence>
<reference evidence="7" key="1">
    <citation type="submission" date="2022-10" db="EMBL/GenBank/DDBJ databases">
        <title>Culturing micro-colonial fungi from biological soil crusts in the Mojave desert and describing Neophaeococcomyces mojavensis, and introducing the new genera and species Taxawa tesnikishii.</title>
        <authorList>
            <person name="Kurbessoian T."/>
            <person name="Stajich J.E."/>
        </authorList>
    </citation>
    <scope>NUCLEOTIDE SEQUENCE</scope>
    <source>
        <strain evidence="7">TK_41</strain>
    </source>
</reference>
<name>A0AA38XPS0_9EURO</name>
<evidence type="ECO:0000313" key="8">
    <source>
        <dbReference type="Proteomes" id="UP001172673"/>
    </source>
</evidence>
<protein>
    <recommendedName>
        <fullName evidence="1">Manganese lipoxygenase</fullName>
    </recommendedName>
</protein>
<evidence type="ECO:0000256" key="2">
    <source>
        <dbReference type="ARBA" id="ARBA00022723"/>
    </source>
</evidence>
<sequence>MYLTTLLLLANIYTTISAQTSNDSSSSYVLPLYDPAPLDRRQRVAKNQQGYLYGESLLGNLSFFPTGQLGDALVAKEASLWTSEAELFESIVHLEAQEVATALLKVSNASTTPSTSSTQELASFFALYRNQWQDSNPDGLDVGAYTNFTQDLYFSMERLSVNPFSLSRISPNQTLPFKLANNVTMAITGTTLSKLQLAGRMFVVDHSDFADLPRQPGKYSASSTAFFFIHPESGDFLPLAIKTNEGADLIYTPLDSANDWFLAKTLFESNEAVFVDMFHLSATHAVAEIVHQAALRTMADQHPIRGLLDLIMYRAYAVRLAGSTSLFNAGGLVDQNFAFNASTVLGWNSRLYQNVLGRFQTNYFERWFTDHGLINSSYGPALTHFPFYEDVKPVVDSMRVFIEAFVRSYYPTDDLISQDTELQAWIVEANGPAQVLDFPPAPLTSRTTLVDILTHMTYLTGVLHHALNSGAYAASWHLPLHPIAHYQPLPTSKGVKSVLPFLPNATHAINQIALLNSFNRPSYKYDGLNLPALFSNPTFLARANNDTQAAAARFQTSLTKLSAVNQAKSFDRDGLSQGMPFIWRTVDPMRLPSFLSM</sequence>
<dbReference type="SUPFAM" id="SSF48484">
    <property type="entry name" value="Lipoxigenase"/>
    <property type="match status" value="1"/>
</dbReference>
<evidence type="ECO:0000259" key="6">
    <source>
        <dbReference type="PROSITE" id="PS51393"/>
    </source>
</evidence>
<dbReference type="GO" id="GO:0043651">
    <property type="term" value="P:linoleic acid metabolic process"/>
    <property type="evidence" value="ECO:0007669"/>
    <property type="project" value="UniProtKB-ARBA"/>
</dbReference>
<dbReference type="Pfam" id="PF00305">
    <property type="entry name" value="Lipoxygenase"/>
    <property type="match status" value="1"/>
</dbReference>
<dbReference type="PANTHER" id="PTHR11771">
    <property type="entry name" value="LIPOXYGENASE"/>
    <property type="match status" value="1"/>
</dbReference>
<comment type="caution">
    <text evidence="7">The sequence shown here is derived from an EMBL/GenBank/DDBJ whole genome shotgun (WGS) entry which is preliminary data.</text>
</comment>
<dbReference type="AlphaFoldDB" id="A0AA38XPS0"/>
<accession>A0AA38XPS0</accession>
<evidence type="ECO:0000256" key="5">
    <source>
        <dbReference type="SAM" id="SignalP"/>
    </source>
</evidence>
<evidence type="ECO:0000256" key="1">
    <source>
        <dbReference type="ARBA" id="ARBA00021175"/>
    </source>
</evidence>
<keyword evidence="3" id="KW-0223">Dioxygenase</keyword>
<dbReference type="GO" id="GO:0050584">
    <property type="term" value="F:linoleate 11-lipoxygenase activity"/>
    <property type="evidence" value="ECO:0007669"/>
    <property type="project" value="UniProtKB-ARBA"/>
</dbReference>
<keyword evidence="8" id="KW-1185">Reference proteome</keyword>
<keyword evidence="5" id="KW-0732">Signal</keyword>
<organism evidence="7 8">
    <name type="scientific">Cladophialophora chaetospira</name>
    <dbReference type="NCBI Taxonomy" id="386627"/>
    <lineage>
        <taxon>Eukaryota</taxon>
        <taxon>Fungi</taxon>
        <taxon>Dikarya</taxon>
        <taxon>Ascomycota</taxon>
        <taxon>Pezizomycotina</taxon>
        <taxon>Eurotiomycetes</taxon>
        <taxon>Chaetothyriomycetidae</taxon>
        <taxon>Chaetothyriales</taxon>
        <taxon>Herpotrichiellaceae</taxon>
        <taxon>Cladophialophora</taxon>
    </lineage>
</organism>
<keyword evidence="2" id="KW-0479">Metal-binding</keyword>
<dbReference type="EMBL" id="JAPDRK010000001">
    <property type="protein sequence ID" value="KAJ9617206.1"/>
    <property type="molecule type" value="Genomic_DNA"/>
</dbReference>
<feature type="signal peptide" evidence="5">
    <location>
        <begin position="1"/>
        <end position="18"/>
    </location>
</feature>
<dbReference type="Proteomes" id="UP001172673">
    <property type="component" value="Unassembled WGS sequence"/>
</dbReference>
<dbReference type="PROSITE" id="PS51393">
    <property type="entry name" value="LIPOXYGENASE_3"/>
    <property type="match status" value="1"/>
</dbReference>
<dbReference type="Gene3D" id="3.10.450.60">
    <property type="match status" value="1"/>
</dbReference>
<feature type="chain" id="PRO_5041245453" description="Manganese lipoxygenase" evidence="5">
    <location>
        <begin position="19"/>
        <end position="597"/>
    </location>
</feature>
<dbReference type="InterPro" id="IPR036226">
    <property type="entry name" value="LipOase_C_sf"/>
</dbReference>
<keyword evidence="4" id="KW-0560">Oxidoreductase</keyword>
<evidence type="ECO:0000256" key="4">
    <source>
        <dbReference type="ARBA" id="ARBA00023002"/>
    </source>
</evidence>
<dbReference type="Gene3D" id="1.20.245.10">
    <property type="entry name" value="Lipoxygenase-1, Domain 5"/>
    <property type="match status" value="1"/>
</dbReference>
<dbReference type="InterPro" id="IPR013819">
    <property type="entry name" value="LipOase_C"/>
</dbReference>
<gene>
    <name evidence="7" type="ORF">H2200_000927</name>
</gene>
<dbReference type="InterPro" id="IPR000907">
    <property type="entry name" value="LipOase"/>
</dbReference>
<feature type="domain" description="Lipoxygenase" evidence="6">
    <location>
        <begin position="189"/>
        <end position="597"/>
    </location>
</feature>